<proteinExistence type="predicted"/>
<evidence type="ECO:0000313" key="3">
    <source>
        <dbReference type="EMBL" id="KAG0584644.1"/>
    </source>
</evidence>
<accession>A0A8T0ILJ2</accession>
<organism evidence="3 4">
    <name type="scientific">Ceratodon purpureus</name>
    <name type="common">Fire moss</name>
    <name type="synonym">Dicranum purpureum</name>
    <dbReference type="NCBI Taxonomy" id="3225"/>
    <lineage>
        <taxon>Eukaryota</taxon>
        <taxon>Viridiplantae</taxon>
        <taxon>Streptophyta</taxon>
        <taxon>Embryophyta</taxon>
        <taxon>Bryophyta</taxon>
        <taxon>Bryophytina</taxon>
        <taxon>Bryopsida</taxon>
        <taxon>Dicranidae</taxon>
        <taxon>Pseudoditrichales</taxon>
        <taxon>Ditrichaceae</taxon>
        <taxon>Ceratodon</taxon>
    </lineage>
</organism>
<dbReference type="Gene3D" id="3.20.20.80">
    <property type="entry name" value="Glycosidases"/>
    <property type="match status" value="1"/>
</dbReference>
<feature type="compositionally biased region" description="Basic and acidic residues" evidence="1">
    <location>
        <begin position="95"/>
        <end position="105"/>
    </location>
</feature>
<protein>
    <recommendedName>
        <fullName evidence="2">Endo-beta-1,6-galactanase-like domain-containing protein</fullName>
    </recommendedName>
</protein>
<dbReference type="InterPro" id="IPR017853">
    <property type="entry name" value="GH"/>
</dbReference>
<dbReference type="InterPro" id="IPR013780">
    <property type="entry name" value="Glyco_hydro_b"/>
</dbReference>
<feature type="region of interest" description="Disordered" evidence="1">
    <location>
        <begin position="80"/>
        <end position="105"/>
    </location>
</feature>
<evidence type="ECO:0000259" key="2">
    <source>
        <dbReference type="Pfam" id="PF14587"/>
    </source>
</evidence>
<gene>
    <name evidence="3" type="ORF">KC19_3G225400</name>
</gene>
<feature type="domain" description="Endo-beta-1,6-galactanase-like" evidence="2">
    <location>
        <begin position="152"/>
        <end position="394"/>
    </location>
</feature>
<comment type="caution">
    <text evidence="3">The sequence shown here is derived from an EMBL/GenBank/DDBJ whole genome shotgun (WGS) entry which is preliminary data.</text>
</comment>
<name>A0A8T0ILJ2_CERPU</name>
<dbReference type="InterPro" id="IPR039743">
    <property type="entry name" value="6GAL/EXGAL"/>
</dbReference>
<dbReference type="SUPFAM" id="SSF51445">
    <property type="entry name" value="(Trans)glycosidases"/>
    <property type="match status" value="1"/>
</dbReference>
<dbReference type="Gene3D" id="2.60.40.1180">
    <property type="entry name" value="Golgi alpha-mannosidase II"/>
    <property type="match status" value="1"/>
</dbReference>
<reference evidence="3" key="1">
    <citation type="submission" date="2020-06" db="EMBL/GenBank/DDBJ databases">
        <title>WGS assembly of Ceratodon purpureus strain R40.</title>
        <authorList>
            <person name="Carey S.B."/>
            <person name="Jenkins J."/>
            <person name="Shu S."/>
            <person name="Lovell J.T."/>
            <person name="Sreedasyam A."/>
            <person name="Maumus F."/>
            <person name="Tiley G.P."/>
            <person name="Fernandez-Pozo N."/>
            <person name="Barry K."/>
            <person name="Chen C."/>
            <person name="Wang M."/>
            <person name="Lipzen A."/>
            <person name="Daum C."/>
            <person name="Saski C.A."/>
            <person name="Payton A.C."/>
            <person name="Mcbreen J.C."/>
            <person name="Conrad R.E."/>
            <person name="Kollar L.M."/>
            <person name="Olsson S."/>
            <person name="Huttunen S."/>
            <person name="Landis J.B."/>
            <person name="Wickett N.J."/>
            <person name="Johnson M.G."/>
            <person name="Rensing S.A."/>
            <person name="Grimwood J."/>
            <person name="Schmutz J."/>
            <person name="Mcdaniel S.F."/>
        </authorList>
    </citation>
    <scope>NUCLEOTIDE SEQUENCE</scope>
    <source>
        <strain evidence="3">R40</strain>
    </source>
</reference>
<dbReference type="GO" id="GO:0004553">
    <property type="term" value="F:hydrolase activity, hydrolyzing O-glycosyl compounds"/>
    <property type="evidence" value="ECO:0007669"/>
    <property type="project" value="InterPro"/>
</dbReference>
<dbReference type="AlphaFoldDB" id="A0A8T0ILJ2"/>
<dbReference type="Proteomes" id="UP000822688">
    <property type="component" value="Chromosome 3"/>
</dbReference>
<dbReference type="Pfam" id="PF14587">
    <property type="entry name" value="Glyco_hydr_30_2"/>
    <property type="match status" value="1"/>
</dbReference>
<evidence type="ECO:0000313" key="4">
    <source>
        <dbReference type="Proteomes" id="UP000822688"/>
    </source>
</evidence>
<sequence>MAACQLHTAATRQGDHALWADHSGLGCNGMVCRLPSSLAATVETSCSYRVVPSLTRVGGSHLLKRNVVPRRNNTKVFALKPPQQPVTPETEETEEVGKSEEDKTAKKQVEEEKVIKVERKGLLGQVQNFFAWIGAWPDIPQKEEFIQIPRDPQDIYVIWDGWGTSLCWWANFVGGLPKEDFDYVVDLLFDPRKGLGMNIVRYNIGGGADLTFDTNLRPFGDVPGFKSGPNEPYDWTADKRQRAVLFAAREKGANIFEAFNNSPPHWMTLSGSVTGNWKKGQDNLNPKYYEAFADYLTEVVLKYKEWGLQFDTLAPFNEPCEGWWYIDRNKAAQEGCNFSTKSMDKVIPIVKKSLVKKKLNTALSAFDAWTFNTIRAMRGISEESMQAIDQFNAHTYIFLVNREDDAKRREVNRNVAAKGKKLWMSEYGPLNWNGDEHDAALGVAKHITLDINDLHPSAWCYWQALEAPGSLWGLLHTPLVYGTSPFAVDLKKQYYVLMHFSRWIRQGFKVFSNEGLRDFLVTAVDPLGTTVVVVLTNTSGRNKDVEYDLSVVAPRLRGSRIQVAPFRTSRIENHAELPVLNFEKPILEIRSVAKSVTTLVISPLESDHIELFEKIHN</sequence>
<dbReference type="PANTHER" id="PTHR42767">
    <property type="entry name" value="ENDO-BETA-1,6-GALACTANASE"/>
    <property type="match status" value="1"/>
</dbReference>
<evidence type="ECO:0000256" key="1">
    <source>
        <dbReference type="SAM" id="MobiDB-lite"/>
    </source>
</evidence>
<dbReference type="PANTHER" id="PTHR42767:SF1">
    <property type="entry name" value="ENDO-BETA-1,6-GALACTANASE-LIKE DOMAIN-CONTAINING PROTEIN"/>
    <property type="match status" value="1"/>
</dbReference>
<keyword evidence="4" id="KW-1185">Reference proteome</keyword>
<dbReference type="InterPro" id="IPR039514">
    <property type="entry name" value="6GAL-like"/>
</dbReference>
<dbReference type="EMBL" id="CM026423">
    <property type="protein sequence ID" value="KAG0584644.1"/>
    <property type="molecule type" value="Genomic_DNA"/>
</dbReference>